<dbReference type="PROSITE" id="PS50893">
    <property type="entry name" value="ABC_TRANSPORTER_2"/>
    <property type="match status" value="2"/>
</dbReference>
<dbReference type="InterPro" id="IPR017871">
    <property type="entry name" value="ABC_transporter-like_CS"/>
</dbReference>
<dbReference type="NCBIfam" id="TIGR01727">
    <property type="entry name" value="oligo_HPY"/>
    <property type="match status" value="2"/>
</dbReference>
<keyword evidence="4" id="KW-1003">Cell membrane</keyword>
<evidence type="ECO:0000313" key="10">
    <source>
        <dbReference type="Proteomes" id="UP001501624"/>
    </source>
</evidence>
<dbReference type="EMBL" id="BAABCM010000007">
    <property type="protein sequence ID" value="GAA3826829.1"/>
    <property type="molecule type" value="Genomic_DNA"/>
</dbReference>
<evidence type="ECO:0000256" key="4">
    <source>
        <dbReference type="ARBA" id="ARBA00022475"/>
    </source>
</evidence>
<keyword evidence="10" id="KW-1185">Reference proteome</keyword>
<evidence type="ECO:0000256" key="2">
    <source>
        <dbReference type="ARBA" id="ARBA00005417"/>
    </source>
</evidence>
<dbReference type="SUPFAM" id="SSF52540">
    <property type="entry name" value="P-loop containing nucleoside triphosphate hydrolases"/>
    <property type="match status" value="2"/>
</dbReference>
<keyword evidence="3" id="KW-0813">Transport</keyword>
<proteinExistence type="inferred from homology"/>
<feature type="domain" description="ABC transporter" evidence="8">
    <location>
        <begin position="9"/>
        <end position="256"/>
    </location>
</feature>
<dbReference type="InterPro" id="IPR050388">
    <property type="entry name" value="ABC_Ni/Peptide_Import"/>
</dbReference>
<evidence type="ECO:0000259" key="8">
    <source>
        <dbReference type="PROSITE" id="PS50893"/>
    </source>
</evidence>
<comment type="caution">
    <text evidence="9">The sequence shown here is derived from an EMBL/GenBank/DDBJ whole genome shotgun (WGS) entry which is preliminary data.</text>
</comment>
<dbReference type="NCBIfam" id="NF007739">
    <property type="entry name" value="PRK10419.1"/>
    <property type="match status" value="2"/>
</dbReference>
<sequence>MTTETLLDVRGLRTHFDTPAGVVHAVNDVTFSVRPGQVVGIVGESGSGKSVTARSILRMVRPPGRIAGGEVRYRGADLLALPEKRMRELRGREIAMVFQDPQSALNPAMTVGDQIAEALIVHGTAKRPARERARELLHQVGIPDSDRRIDDYPHQFSGGMRQRVVIAVALASSPSLLIADEPTTALDVTVQAQILRLLGKLRDELGIAVLMITHDMGVVAEMCDEVVVMYGGRVMERGPVAAIFERPELPYTADLLAAMPRVDEVSTGRRLPSIPGAPPDPARLPSGCAFHPRCRLKEDVCTREVPALVSRGDGHLAACHVTQAGSAIPPMRPPAAAAVRRERIPVPLLDITDLKVDVNAERTGLFRRHRPVYAVDGVGLTVSSGETVGLVGESGCGKSTLARTIVGINTAAAGTIRVGEHTLGPKEPAGSPHLRDTVQYVFQDPYASLNPRRTIRQSLDEALAVRGMPAAERAAEVVRLVERVGLDERHLDRYPHAFSGGQRQRVGIARALAARPKLLVLDEPVSALDVSIQAQIINLLESLRDEFDLGYLFIAHDLSVVRHLSDRVAVMYLGRFVEIGDAEAVYSSPQHPYTAALLASSPVPDTGGRTRERIVLGGDLPSPKDPPSGCRFRTRCPIGPLHRPDRTVCAEKDPELTPTEGGQLAACHFAGELARTGAVA</sequence>
<dbReference type="Pfam" id="PF00005">
    <property type="entry name" value="ABC_tran"/>
    <property type="match status" value="2"/>
</dbReference>
<evidence type="ECO:0000313" key="9">
    <source>
        <dbReference type="EMBL" id="GAA3826829.1"/>
    </source>
</evidence>
<evidence type="ECO:0000256" key="1">
    <source>
        <dbReference type="ARBA" id="ARBA00004202"/>
    </source>
</evidence>
<dbReference type="NCBIfam" id="NF008453">
    <property type="entry name" value="PRK11308.1"/>
    <property type="match status" value="2"/>
</dbReference>
<evidence type="ECO:0000256" key="5">
    <source>
        <dbReference type="ARBA" id="ARBA00022741"/>
    </source>
</evidence>
<evidence type="ECO:0000256" key="3">
    <source>
        <dbReference type="ARBA" id="ARBA00022448"/>
    </source>
</evidence>
<comment type="subcellular location">
    <subcellularLocation>
        <location evidence="1">Cell membrane</location>
        <topology evidence="1">Peripheral membrane protein</topology>
    </subcellularLocation>
</comment>
<dbReference type="InterPro" id="IPR013563">
    <property type="entry name" value="Oligopep_ABC_C"/>
</dbReference>
<dbReference type="GO" id="GO:0005524">
    <property type="term" value="F:ATP binding"/>
    <property type="evidence" value="ECO:0007669"/>
    <property type="project" value="UniProtKB-KW"/>
</dbReference>
<evidence type="ECO:0000256" key="7">
    <source>
        <dbReference type="ARBA" id="ARBA00023136"/>
    </source>
</evidence>
<accession>A0ABP7IUW4</accession>
<comment type="similarity">
    <text evidence="2">Belongs to the ABC transporter superfamily.</text>
</comment>
<evidence type="ECO:0000256" key="6">
    <source>
        <dbReference type="ARBA" id="ARBA00022840"/>
    </source>
</evidence>
<dbReference type="InterPro" id="IPR003439">
    <property type="entry name" value="ABC_transporter-like_ATP-bd"/>
</dbReference>
<dbReference type="InterPro" id="IPR027417">
    <property type="entry name" value="P-loop_NTPase"/>
</dbReference>
<dbReference type="CDD" id="cd03257">
    <property type="entry name" value="ABC_NikE_OppD_transporters"/>
    <property type="match status" value="2"/>
</dbReference>
<name>A0ABP7IUW4_9PSEU</name>
<keyword evidence="7" id="KW-0472">Membrane</keyword>
<dbReference type="RefSeq" id="WP_237337013.1">
    <property type="nucleotide sequence ID" value="NZ_BAABCM010000007.1"/>
</dbReference>
<reference evidence="10" key="1">
    <citation type="journal article" date="2019" name="Int. J. Syst. Evol. Microbiol.">
        <title>The Global Catalogue of Microorganisms (GCM) 10K type strain sequencing project: providing services to taxonomists for standard genome sequencing and annotation.</title>
        <authorList>
            <consortium name="The Broad Institute Genomics Platform"/>
            <consortium name="The Broad Institute Genome Sequencing Center for Infectious Disease"/>
            <person name="Wu L."/>
            <person name="Ma J."/>
        </authorList>
    </citation>
    <scope>NUCLEOTIDE SEQUENCE [LARGE SCALE GENOMIC DNA]</scope>
    <source>
        <strain evidence="10">JCM 17017</strain>
    </source>
</reference>
<dbReference type="PANTHER" id="PTHR43297:SF2">
    <property type="entry name" value="DIPEPTIDE TRANSPORT ATP-BINDING PROTEIN DPPD"/>
    <property type="match status" value="1"/>
</dbReference>
<dbReference type="Pfam" id="PF08352">
    <property type="entry name" value="oligo_HPY"/>
    <property type="match status" value="2"/>
</dbReference>
<dbReference type="Proteomes" id="UP001501624">
    <property type="component" value="Unassembled WGS sequence"/>
</dbReference>
<keyword evidence="6 9" id="KW-0067">ATP-binding</keyword>
<feature type="domain" description="ABC transporter" evidence="8">
    <location>
        <begin position="360"/>
        <end position="598"/>
    </location>
</feature>
<dbReference type="PANTHER" id="PTHR43297">
    <property type="entry name" value="OLIGOPEPTIDE TRANSPORT ATP-BINDING PROTEIN APPD"/>
    <property type="match status" value="1"/>
</dbReference>
<dbReference type="InterPro" id="IPR003593">
    <property type="entry name" value="AAA+_ATPase"/>
</dbReference>
<dbReference type="SMART" id="SM00382">
    <property type="entry name" value="AAA"/>
    <property type="match status" value="2"/>
</dbReference>
<dbReference type="PROSITE" id="PS00211">
    <property type="entry name" value="ABC_TRANSPORTER_1"/>
    <property type="match status" value="2"/>
</dbReference>
<protein>
    <submittedName>
        <fullName evidence="9">ABC transporter ATP-binding protein</fullName>
    </submittedName>
</protein>
<dbReference type="Gene3D" id="3.40.50.300">
    <property type="entry name" value="P-loop containing nucleotide triphosphate hydrolases"/>
    <property type="match status" value="2"/>
</dbReference>
<organism evidence="9 10">
    <name type="scientific">Amycolatopsis tucumanensis</name>
    <dbReference type="NCBI Taxonomy" id="401106"/>
    <lineage>
        <taxon>Bacteria</taxon>
        <taxon>Bacillati</taxon>
        <taxon>Actinomycetota</taxon>
        <taxon>Actinomycetes</taxon>
        <taxon>Pseudonocardiales</taxon>
        <taxon>Pseudonocardiaceae</taxon>
        <taxon>Amycolatopsis</taxon>
    </lineage>
</organism>
<gene>
    <name evidence="9" type="ORF">GCM10022380_51860</name>
</gene>
<keyword evidence="5" id="KW-0547">Nucleotide-binding</keyword>